<evidence type="ECO:0000256" key="2">
    <source>
        <dbReference type="SAM" id="Phobius"/>
    </source>
</evidence>
<reference evidence="4 5" key="1">
    <citation type="journal article" date="2013" name="Genome Announc.">
        <title>Draft Genome Sequence of the Lignocellulose Decomposer Thermobifida fusca Strain TM51.</title>
        <authorList>
            <person name="Toth A."/>
            <person name="Barna T."/>
            <person name="Nagy I."/>
            <person name="Horvath B."/>
            <person name="Nagy I."/>
            <person name="Tancsics A."/>
            <person name="Kriszt B."/>
            <person name="Baka E."/>
            <person name="Fekete C."/>
            <person name="Kukolya J."/>
        </authorList>
    </citation>
    <scope>NUCLEOTIDE SEQUENCE [LARGE SCALE GENOMIC DNA]</scope>
    <source>
        <strain evidence="4 5">TM51</strain>
    </source>
</reference>
<keyword evidence="5" id="KW-1185">Reference proteome</keyword>
<feature type="region of interest" description="Disordered" evidence="1">
    <location>
        <begin position="114"/>
        <end position="139"/>
    </location>
</feature>
<name>A0A9P2T780_THEFU</name>
<organism evidence="4 5">
    <name type="scientific">Thermobifida fusca TM51</name>
    <dbReference type="NCBI Taxonomy" id="1169414"/>
    <lineage>
        <taxon>Bacteria</taxon>
        <taxon>Bacillati</taxon>
        <taxon>Actinomycetota</taxon>
        <taxon>Actinomycetes</taxon>
        <taxon>Streptosporangiales</taxon>
        <taxon>Nocardiopsidaceae</taxon>
        <taxon>Thermobifida</taxon>
    </lineage>
</organism>
<evidence type="ECO:0000313" key="5">
    <source>
        <dbReference type="Proteomes" id="UP000014184"/>
    </source>
</evidence>
<dbReference type="EMBL" id="AOSG01000084">
    <property type="protein sequence ID" value="EOR70121.1"/>
    <property type="molecule type" value="Genomic_DNA"/>
</dbReference>
<proteinExistence type="predicted"/>
<protein>
    <recommendedName>
        <fullName evidence="6">Secreted protein</fullName>
    </recommendedName>
</protein>
<keyword evidence="2" id="KW-1133">Transmembrane helix</keyword>
<accession>A0A9P2T780</accession>
<evidence type="ECO:0000313" key="4">
    <source>
        <dbReference type="EMBL" id="EOR70121.1"/>
    </source>
</evidence>
<dbReference type="AlphaFoldDB" id="A0A9P2T780"/>
<evidence type="ECO:0000256" key="3">
    <source>
        <dbReference type="SAM" id="SignalP"/>
    </source>
</evidence>
<evidence type="ECO:0008006" key="6">
    <source>
        <dbReference type="Google" id="ProtNLM"/>
    </source>
</evidence>
<dbReference type="Proteomes" id="UP000014184">
    <property type="component" value="Unassembled WGS sequence"/>
</dbReference>
<keyword evidence="2" id="KW-0812">Transmembrane</keyword>
<feature type="transmembrane region" description="Helical" evidence="2">
    <location>
        <begin position="207"/>
        <end position="228"/>
    </location>
</feature>
<gene>
    <name evidence="4" type="ORF">TM51_14312</name>
</gene>
<feature type="signal peptide" evidence="3">
    <location>
        <begin position="1"/>
        <end position="27"/>
    </location>
</feature>
<sequence length="238" mass="24768">MHAPVRNTTLAALIAAGFVAASPAAYADTVGDDHDALLNGKWTPLIDTTLNVCDTSLTLVQRSTVCATATTPAAPAAEQPAPAEADAAPDRCRAEAHCPLANLPQIVEVHAITPPQETEETPEPVEAPSREAEAEPVSAAEPGIAPVLEANIPRNNDTWHAASPEPEEIPPLRLAEIPRLPEPLDRPAAPEVASYALTTVGSQDSPLLTAGVATILLGGVAIYVGYGLGRADRPNLFR</sequence>
<feature type="chain" id="PRO_5040257924" description="Secreted protein" evidence="3">
    <location>
        <begin position="28"/>
        <end position="238"/>
    </location>
</feature>
<keyword evidence="2" id="KW-0472">Membrane</keyword>
<dbReference type="RefSeq" id="WP_016189301.1">
    <property type="nucleotide sequence ID" value="NZ_AOSG01000084.1"/>
</dbReference>
<comment type="caution">
    <text evidence="4">The sequence shown here is derived from an EMBL/GenBank/DDBJ whole genome shotgun (WGS) entry which is preliminary data.</text>
</comment>
<evidence type="ECO:0000256" key="1">
    <source>
        <dbReference type="SAM" id="MobiDB-lite"/>
    </source>
</evidence>
<keyword evidence="3" id="KW-0732">Signal</keyword>